<feature type="domain" description="Alanine dehydrogenase/pyridine nucleotide transhydrogenase NAD(H)-binding" evidence="11">
    <location>
        <begin position="148"/>
        <end position="296"/>
    </location>
</feature>
<feature type="binding site" evidence="9">
    <location>
        <position position="202"/>
    </location>
    <ligand>
        <name>NAD(+)</name>
        <dbReference type="ChEBI" id="CHEBI:57540"/>
    </ligand>
</feature>
<dbReference type="InterPro" id="IPR036291">
    <property type="entry name" value="NAD(P)-bd_dom_sf"/>
</dbReference>
<feature type="binding site" evidence="9">
    <location>
        <begin position="266"/>
        <end position="269"/>
    </location>
    <ligand>
        <name>NAD(+)</name>
        <dbReference type="ChEBI" id="CHEBI:57540"/>
    </ligand>
</feature>
<evidence type="ECO:0000313" key="14">
    <source>
        <dbReference type="Proteomes" id="UP000185557"/>
    </source>
</evidence>
<dbReference type="InterPro" id="IPR007698">
    <property type="entry name" value="AlaDH/PNT_NAD(H)-bd"/>
</dbReference>
<feature type="active site" description="Proton donor/acceptor" evidence="7">
    <location>
        <position position="269"/>
    </location>
</feature>
<evidence type="ECO:0000256" key="9">
    <source>
        <dbReference type="PIRSR" id="PIRSR000183-3"/>
    </source>
</evidence>
<comment type="pathway">
    <text evidence="1">Amino-acid degradation; L-alanine degradation via dehydrogenase pathway; NH(3) and pyruvate from L-alanine: step 1/1.</text>
</comment>
<accession>A0A1U7J906</accession>
<feature type="binding site" evidence="9">
    <location>
        <begin position="297"/>
        <end position="300"/>
    </location>
    <ligand>
        <name>NAD(+)</name>
        <dbReference type="ChEBI" id="CHEBI:57540"/>
    </ligand>
</feature>
<keyword evidence="14" id="KW-1185">Reference proteome</keyword>
<evidence type="ECO:0000256" key="10">
    <source>
        <dbReference type="PIRSR" id="PIRSR000183-4"/>
    </source>
</evidence>
<dbReference type="EMBL" id="MRCG01000002">
    <property type="protein sequence ID" value="OKH49980.1"/>
    <property type="molecule type" value="Genomic_DNA"/>
</dbReference>
<dbReference type="SMART" id="SM01002">
    <property type="entry name" value="AlaDh_PNT_C"/>
    <property type="match status" value="1"/>
</dbReference>
<keyword evidence="9" id="KW-0547">Nucleotide-binding</keyword>
<sequence>MRIGLPKEIKDQEFRVGLTPAAVQSLVQQGHSVVVQTGAGAGSGFADSDYHAAGATLVADAATAWSQDMVVKVKEPQPSEYGFFRRDLILFTYLHLAAERSLTEALMASGIEAIAYETVTAADGRLPLLTPMSVIAGRLSVQFGARYLERQQGGRGVLLGGIPGVAPGTVVILGGGVVGTEAAKMAVGLGARVQIIDLNVERLAYLETLFGSRVELLYSSSAQIAASVPQADLLIGAVLVPGRKAPTLVSKALVATMRPGSVIIDVAVDQGGCIETLRPTSHSQPTYVEQGVVHFGVPNMPGAVPWTATQALNNATLPYVLKLARHGLDALAIDSGLQGGLNVSAGKLIHPAVRDVFPDLATQSAAPLAAI</sequence>
<dbReference type="SUPFAM" id="SSF51735">
    <property type="entry name" value="NAD(P)-binding Rossmann-fold domains"/>
    <property type="match status" value="1"/>
</dbReference>
<proteinExistence type="inferred from homology"/>
<dbReference type="Pfam" id="PF01262">
    <property type="entry name" value="AlaDh_PNT_C"/>
    <property type="match status" value="1"/>
</dbReference>
<feature type="binding site" evidence="9">
    <location>
        <position position="219"/>
    </location>
    <ligand>
        <name>NAD(+)</name>
        <dbReference type="ChEBI" id="CHEBI:57540"/>
    </ligand>
</feature>
<dbReference type="InterPro" id="IPR008141">
    <property type="entry name" value="Ala_DH"/>
</dbReference>
<dbReference type="PIRSF" id="PIRSF000183">
    <property type="entry name" value="Alanine_dh"/>
    <property type="match status" value="1"/>
</dbReference>
<dbReference type="PANTHER" id="PTHR42795">
    <property type="entry name" value="ALANINE DEHYDROGENASE"/>
    <property type="match status" value="1"/>
</dbReference>
<gene>
    <name evidence="13" type="ORF">NIES30_04530</name>
</gene>
<feature type="binding site" evidence="9">
    <location>
        <position position="197"/>
    </location>
    <ligand>
        <name>NAD(+)</name>
        <dbReference type="ChEBI" id="CHEBI:57540"/>
    </ligand>
</feature>
<dbReference type="GO" id="GO:0000166">
    <property type="term" value="F:nucleotide binding"/>
    <property type="evidence" value="ECO:0007669"/>
    <property type="project" value="UniProtKB-KW"/>
</dbReference>
<dbReference type="InterPro" id="IPR007886">
    <property type="entry name" value="AlaDH/PNT_N"/>
</dbReference>
<evidence type="ECO:0000256" key="4">
    <source>
        <dbReference type="ARBA" id="ARBA00023002"/>
    </source>
</evidence>
<dbReference type="SMART" id="SM01003">
    <property type="entry name" value="AlaDh_PNT_N"/>
    <property type="match status" value="1"/>
</dbReference>
<dbReference type="STRING" id="549789.NIES30_04530"/>
<evidence type="ECO:0000259" key="12">
    <source>
        <dbReference type="SMART" id="SM01003"/>
    </source>
</evidence>
<dbReference type="CDD" id="cd05305">
    <property type="entry name" value="L-AlaDH"/>
    <property type="match status" value="1"/>
</dbReference>
<name>A0A1U7J906_9CYAN</name>
<dbReference type="EC" id="1.4.1.1" evidence="3 6"/>
<evidence type="ECO:0000256" key="8">
    <source>
        <dbReference type="PIRSR" id="PIRSR000183-2"/>
    </source>
</evidence>
<comment type="similarity">
    <text evidence="2 6">Belongs to the AlaDH/PNT family.</text>
</comment>
<dbReference type="Gene3D" id="3.40.50.720">
    <property type="entry name" value="NAD(P)-binding Rossmann-like Domain"/>
    <property type="match status" value="2"/>
</dbReference>
<feature type="binding site" evidence="9">
    <location>
        <position position="278"/>
    </location>
    <ligand>
        <name>NAD(+)</name>
        <dbReference type="ChEBI" id="CHEBI:57540"/>
    </ligand>
</feature>
<dbReference type="RefSeq" id="WP_073607220.1">
    <property type="nucleotide sequence ID" value="NZ_MRCG01000002.1"/>
</dbReference>
<evidence type="ECO:0000259" key="11">
    <source>
        <dbReference type="SMART" id="SM01002"/>
    </source>
</evidence>
<dbReference type="OrthoDB" id="9804592at2"/>
<evidence type="ECO:0000313" key="13">
    <source>
        <dbReference type="EMBL" id="OKH49980.1"/>
    </source>
</evidence>
<dbReference type="InterPro" id="IPR008143">
    <property type="entry name" value="Ala_DH/PNT_CS2"/>
</dbReference>
<dbReference type="FunFam" id="3.40.50.720:FF:000049">
    <property type="entry name" value="Alanine dehydrogenase"/>
    <property type="match status" value="1"/>
</dbReference>
<feature type="binding site" evidence="9">
    <location>
        <begin position="238"/>
        <end position="239"/>
    </location>
    <ligand>
        <name>NAD(+)</name>
        <dbReference type="ChEBI" id="CHEBI:57540"/>
    </ligand>
</feature>
<organism evidence="13 14">
    <name type="scientific">Phormidium tenue NIES-30</name>
    <dbReference type="NCBI Taxonomy" id="549789"/>
    <lineage>
        <taxon>Bacteria</taxon>
        <taxon>Bacillati</taxon>
        <taxon>Cyanobacteriota</taxon>
        <taxon>Cyanophyceae</taxon>
        <taxon>Oscillatoriophycideae</taxon>
        <taxon>Oscillatoriales</taxon>
        <taxon>Oscillatoriaceae</taxon>
        <taxon>Phormidium</taxon>
    </lineage>
</organism>
<feature type="binding site" evidence="8">
    <location>
        <position position="74"/>
    </location>
    <ligand>
        <name>substrate</name>
    </ligand>
</feature>
<evidence type="ECO:0000256" key="2">
    <source>
        <dbReference type="ARBA" id="ARBA00005689"/>
    </source>
</evidence>
<dbReference type="Proteomes" id="UP000185557">
    <property type="component" value="Unassembled WGS sequence"/>
</dbReference>
<feature type="binding site" evidence="8">
    <location>
        <position position="15"/>
    </location>
    <ligand>
        <name>substrate</name>
    </ligand>
</feature>
<dbReference type="PANTHER" id="PTHR42795:SF1">
    <property type="entry name" value="ALANINE DEHYDROGENASE"/>
    <property type="match status" value="1"/>
</dbReference>
<dbReference type="GO" id="GO:0000286">
    <property type="term" value="F:alanine dehydrogenase activity"/>
    <property type="evidence" value="ECO:0007669"/>
    <property type="project" value="UniProtKB-UniRule"/>
</dbReference>
<reference evidence="13 14" key="1">
    <citation type="submission" date="2016-11" db="EMBL/GenBank/DDBJ databases">
        <title>Draft Genome Sequences of Nine Cyanobacterial Strains from Diverse Habitats.</title>
        <authorList>
            <person name="Zhu T."/>
            <person name="Hou S."/>
            <person name="Lu X."/>
            <person name="Hess W.R."/>
        </authorList>
    </citation>
    <scope>NUCLEOTIDE SEQUENCE [LARGE SCALE GENOMIC DNA]</scope>
    <source>
        <strain evidence="13 14">NIES-30</strain>
    </source>
</reference>
<protein>
    <recommendedName>
        <fullName evidence="3 6">Alanine dehydrogenase</fullName>
        <ecNumber evidence="3 6">1.4.1.1</ecNumber>
    </recommendedName>
</protein>
<keyword evidence="5 6" id="KW-0520">NAD</keyword>
<dbReference type="PROSITE" id="PS00837">
    <property type="entry name" value="ALADH_PNT_2"/>
    <property type="match status" value="1"/>
</dbReference>
<evidence type="ECO:0000256" key="3">
    <source>
        <dbReference type="ARBA" id="ARBA00012897"/>
    </source>
</evidence>
<keyword evidence="4 6" id="KW-0560">Oxidoreductase</keyword>
<feature type="binding site" evidence="9">
    <location>
        <position position="133"/>
    </location>
    <ligand>
        <name>NAD(+)</name>
        <dbReference type="ChEBI" id="CHEBI:57540"/>
    </ligand>
</feature>
<evidence type="ECO:0000256" key="7">
    <source>
        <dbReference type="PIRSR" id="PIRSR000183-1"/>
    </source>
</evidence>
<comment type="caution">
    <text evidence="13">The sequence shown here is derived from an EMBL/GenBank/DDBJ whole genome shotgun (WGS) entry which is preliminary data.</text>
</comment>
<evidence type="ECO:0000256" key="1">
    <source>
        <dbReference type="ARBA" id="ARBA00005206"/>
    </source>
</evidence>
<dbReference type="Pfam" id="PF05222">
    <property type="entry name" value="AlaDh_PNT_N"/>
    <property type="match status" value="1"/>
</dbReference>
<evidence type="ECO:0000256" key="6">
    <source>
        <dbReference type="PIRNR" id="PIRNR000183"/>
    </source>
</evidence>
<comment type="catalytic activity">
    <reaction evidence="6">
        <text>L-alanine + NAD(+) + H2O = pyruvate + NH4(+) + NADH + H(+)</text>
        <dbReference type="Rhea" id="RHEA:18405"/>
        <dbReference type="ChEBI" id="CHEBI:15361"/>
        <dbReference type="ChEBI" id="CHEBI:15377"/>
        <dbReference type="ChEBI" id="CHEBI:15378"/>
        <dbReference type="ChEBI" id="CHEBI:28938"/>
        <dbReference type="ChEBI" id="CHEBI:57540"/>
        <dbReference type="ChEBI" id="CHEBI:57945"/>
        <dbReference type="ChEBI" id="CHEBI:57972"/>
        <dbReference type="EC" id="1.4.1.1"/>
    </reaction>
</comment>
<dbReference type="AlphaFoldDB" id="A0A1U7J906"/>
<dbReference type="SUPFAM" id="SSF52283">
    <property type="entry name" value="Formate/glycerate dehydrogenase catalytic domain-like"/>
    <property type="match status" value="1"/>
</dbReference>
<dbReference type="GO" id="GO:0005886">
    <property type="term" value="C:plasma membrane"/>
    <property type="evidence" value="ECO:0007669"/>
    <property type="project" value="TreeGrafter"/>
</dbReference>
<feature type="domain" description="Alanine dehydrogenase/pyridine nucleotide transhydrogenase N-terminal" evidence="12">
    <location>
        <begin position="4"/>
        <end position="136"/>
    </location>
</feature>
<dbReference type="GO" id="GO:0042853">
    <property type="term" value="P:L-alanine catabolic process"/>
    <property type="evidence" value="ECO:0007669"/>
    <property type="project" value="InterPro"/>
</dbReference>
<feature type="binding site" evidence="10">
    <location>
        <position position="326"/>
    </location>
    <ligand>
        <name>Mg(2+)</name>
        <dbReference type="ChEBI" id="CHEBI:18420"/>
    </ligand>
</feature>
<feature type="active site" description="Proton donor/acceptor" evidence="7">
    <location>
        <position position="95"/>
    </location>
</feature>
<dbReference type="NCBIfam" id="TIGR00518">
    <property type="entry name" value="alaDH"/>
    <property type="match status" value="1"/>
</dbReference>
<evidence type="ECO:0000256" key="5">
    <source>
        <dbReference type="ARBA" id="ARBA00023027"/>
    </source>
</evidence>